<evidence type="ECO:0000259" key="15">
    <source>
        <dbReference type="Pfam" id="PF12627"/>
    </source>
</evidence>
<dbReference type="GO" id="GO:0001680">
    <property type="term" value="P:tRNA 3'-terminal CCA addition"/>
    <property type="evidence" value="ECO:0007669"/>
    <property type="project" value="TreeGrafter"/>
</dbReference>
<proteinExistence type="inferred from homology"/>
<dbReference type="SUPFAM" id="SSF81301">
    <property type="entry name" value="Nucleotidyltransferase"/>
    <property type="match status" value="1"/>
</dbReference>
<comment type="function">
    <text evidence="6">Nucleotidyltransferase that catalyzes the addition and repair of the essential 3'-terminal CCA sequence in tRNAs, which is necessary for the attachment of amino acids to the 3' terminus of tRNA molecules, using CTP and ATP as substrates. tRNA 3'-terminal CCA addition is required both for tRNA processing and repair. Also involved in tRNA surveillance by mediating tandem CCA addition to generate a CCACCA at the 3' terminus of unstable tRNAs. While stable tRNAs receive only 3'-terminal CCA, unstable tRNAs are marked with CCACCA and rapidly degraded. The structural flexibility of RNA controls the choice between CCA versus CCACCA addition: following the first CCA addition cycle, nucleotide-binding to the active site triggers a clockwise screw motion, producing torque on the RNA. This ejects stable RNAs, whereas unstable RNAs are refolded while bound to the enzyme and subjected to a second CCA catalytic cycle.</text>
</comment>
<accession>A0A1G4K8L3</accession>
<dbReference type="FunFam" id="3.30.460.10:FF:000019">
    <property type="entry name" value="tRNA nucleotidyltransferase cca2"/>
    <property type="match status" value="1"/>
</dbReference>
<evidence type="ECO:0000259" key="14">
    <source>
        <dbReference type="Pfam" id="PF01743"/>
    </source>
</evidence>
<dbReference type="GO" id="GO:0004810">
    <property type="term" value="F:CCA tRNA nucleotidyltransferase activity"/>
    <property type="evidence" value="ECO:0007669"/>
    <property type="project" value="UniProtKB-EC"/>
</dbReference>
<evidence type="ECO:0000256" key="2">
    <source>
        <dbReference type="ARBA" id="ARBA00022679"/>
    </source>
</evidence>
<dbReference type="Pfam" id="PF01743">
    <property type="entry name" value="PolyA_pol"/>
    <property type="match status" value="1"/>
</dbReference>
<comment type="similarity">
    <text evidence="1 13">Belongs to the tRNA nucleotidyltransferase/poly(A) polymerase family.</text>
</comment>
<evidence type="ECO:0000256" key="7">
    <source>
        <dbReference type="ARBA" id="ARBA00066885"/>
    </source>
</evidence>
<dbReference type="InterPro" id="IPR043519">
    <property type="entry name" value="NT_sf"/>
</dbReference>
<evidence type="ECO:0000256" key="11">
    <source>
        <dbReference type="ARBA" id="ARBA00080500"/>
    </source>
</evidence>
<dbReference type="Gene3D" id="3.30.460.10">
    <property type="entry name" value="Beta Polymerase, domain 2"/>
    <property type="match status" value="1"/>
</dbReference>
<dbReference type="EMBL" id="LT598484">
    <property type="protein sequence ID" value="SCV00405.1"/>
    <property type="molecule type" value="Genomic_DNA"/>
</dbReference>
<protein>
    <recommendedName>
        <fullName evidence="8">CCA tRNA nucleotidyltransferase, mitochondrial</fullName>
        <ecNumber evidence="7">2.7.7.72</ecNumber>
    </recommendedName>
    <alternativeName>
        <fullName evidence="10">CCA-adding enzyme</fullName>
    </alternativeName>
    <alternativeName>
        <fullName evidence="9">tRNA CCA-pyrophosphorylase</fullName>
    </alternativeName>
    <alternativeName>
        <fullName evidence="11">tRNA adenylyltransferase</fullName>
    </alternativeName>
    <alternativeName>
        <fullName evidence="12">tRNA nucleotidyltransferase</fullName>
    </alternativeName>
</protein>
<keyword evidence="2 13" id="KW-0808">Transferase</keyword>
<evidence type="ECO:0000256" key="12">
    <source>
        <dbReference type="ARBA" id="ARBA00082324"/>
    </source>
</evidence>
<evidence type="ECO:0000256" key="1">
    <source>
        <dbReference type="ARBA" id="ARBA00007265"/>
    </source>
</evidence>
<evidence type="ECO:0000256" key="13">
    <source>
        <dbReference type="RuleBase" id="RU003953"/>
    </source>
</evidence>
<evidence type="ECO:0000313" key="16">
    <source>
        <dbReference type="EMBL" id="SCV00405.1"/>
    </source>
</evidence>
<evidence type="ECO:0000256" key="3">
    <source>
        <dbReference type="ARBA" id="ARBA00022741"/>
    </source>
</evidence>
<sequence length="521" mass="59618">MLNRAASTLVKRKMATKLTLTKVEQDVCSLLKDYSHEYNQANKFKEPLTLRITGGWVRDKLLGLNSHDLDIAVNTMSGEQFALGLSDFLIRNHQVYGITPHSIHKIDRNPERSKHLETATTKLFGIEVDFVNLRSEEYSTDSRIPIVEFGTPEQDALRRDATLNALFYNIQCDQIEDFTGTGLEDLERGVLRTPLPPLQTFLDDPLRVLRLIRFASRFGFSIDPETYEAMQDPEINSALELKISRERVGIEIQKILQGPSPLLGLKLIQEAGLDNVIFYWHSDPAIIAYNTEMTEMSEHNQAYANLNKHIALVLAKLPAVLEGLPRLTERWNKSPAFKQDFILSVILAPFKGIKIIWNPQKALKRELSLSESIVKDGLKLGKNDSDLIGKCVESLSVYHRMVLEYQDMSRSDIGMILRDYKGQWELAHLANLTLAYCDDETHLERYQLFFKFVIDQNLENSHSLRPLIDGKTLSKQLGVKPGPWMSRVVADMIKWQFDNPTGNEDEIMEFVREILPRYTSQ</sequence>
<keyword evidence="3" id="KW-0547">Nucleotide-binding</keyword>
<name>A0A1G4K8L3_9SACH</name>
<dbReference type="PANTHER" id="PTHR13734">
    <property type="entry name" value="TRNA-NUCLEOTIDYLTRANSFERASE"/>
    <property type="match status" value="1"/>
</dbReference>
<evidence type="ECO:0000256" key="8">
    <source>
        <dbReference type="ARBA" id="ARBA00072969"/>
    </source>
</evidence>
<dbReference type="GO" id="GO:0005759">
    <property type="term" value="C:mitochondrial matrix"/>
    <property type="evidence" value="ECO:0007669"/>
    <property type="project" value="UniProtKB-ARBA"/>
</dbReference>
<evidence type="ECO:0000256" key="6">
    <source>
        <dbReference type="ARBA" id="ARBA00056517"/>
    </source>
</evidence>
<evidence type="ECO:0000256" key="10">
    <source>
        <dbReference type="ARBA" id="ARBA00077436"/>
    </source>
</evidence>
<dbReference type="InterPro" id="IPR002646">
    <property type="entry name" value="PolA_pol_head_dom"/>
</dbReference>
<evidence type="ECO:0000256" key="5">
    <source>
        <dbReference type="ARBA" id="ARBA00050431"/>
    </source>
</evidence>
<evidence type="ECO:0000256" key="9">
    <source>
        <dbReference type="ARBA" id="ARBA00076038"/>
    </source>
</evidence>
<dbReference type="EC" id="2.7.7.72" evidence="7"/>
<feature type="domain" description="Poly A polymerase head" evidence="14">
    <location>
        <begin position="50"/>
        <end position="192"/>
    </location>
</feature>
<dbReference type="SUPFAM" id="SSF81891">
    <property type="entry name" value="Poly A polymerase C-terminal region-like"/>
    <property type="match status" value="1"/>
</dbReference>
<dbReference type="Pfam" id="PF12627">
    <property type="entry name" value="PolyA_pol_RNAbd"/>
    <property type="match status" value="1"/>
</dbReference>
<dbReference type="GO" id="GO:0052929">
    <property type="term" value="F:ATP:3'-cytidine-cytidine-tRNA adenylyltransferase activity"/>
    <property type="evidence" value="ECO:0007669"/>
    <property type="project" value="TreeGrafter"/>
</dbReference>
<organism evidence="16 17">
    <name type="scientific">Lachancea meyersii CBS 8951</name>
    <dbReference type="NCBI Taxonomy" id="1266667"/>
    <lineage>
        <taxon>Eukaryota</taxon>
        <taxon>Fungi</taxon>
        <taxon>Dikarya</taxon>
        <taxon>Ascomycota</taxon>
        <taxon>Saccharomycotina</taxon>
        <taxon>Saccharomycetes</taxon>
        <taxon>Saccharomycetales</taxon>
        <taxon>Saccharomycetaceae</taxon>
        <taxon>Lachancea</taxon>
    </lineage>
</organism>
<dbReference type="GO" id="GO:0052927">
    <property type="term" value="F:CC tRNA cytidylyltransferase activity"/>
    <property type="evidence" value="ECO:0007669"/>
    <property type="project" value="TreeGrafter"/>
</dbReference>
<feature type="domain" description="tRNA nucleotidyltransferase/poly(A) polymerase RNA and SrmB- binding" evidence="15">
    <location>
        <begin position="219"/>
        <end position="278"/>
    </location>
</feature>
<reference evidence="17" key="1">
    <citation type="submission" date="2016-03" db="EMBL/GenBank/DDBJ databases">
        <authorList>
            <person name="Devillers Hugo."/>
        </authorList>
    </citation>
    <scope>NUCLEOTIDE SEQUENCE [LARGE SCALE GENOMIC DNA]</scope>
</reference>
<gene>
    <name evidence="16" type="ORF">LAME_0G09494G</name>
</gene>
<dbReference type="Proteomes" id="UP000191144">
    <property type="component" value="Chromosome G"/>
</dbReference>
<comment type="catalytic activity">
    <reaction evidence="5">
        <text>a tRNA precursor + 2 CTP + ATP = a tRNA with a 3' CCA end + 3 diphosphate</text>
        <dbReference type="Rhea" id="RHEA:14433"/>
        <dbReference type="Rhea" id="RHEA-COMP:10465"/>
        <dbReference type="Rhea" id="RHEA-COMP:10468"/>
        <dbReference type="ChEBI" id="CHEBI:30616"/>
        <dbReference type="ChEBI" id="CHEBI:33019"/>
        <dbReference type="ChEBI" id="CHEBI:37563"/>
        <dbReference type="ChEBI" id="CHEBI:74896"/>
        <dbReference type="ChEBI" id="CHEBI:83071"/>
        <dbReference type="EC" id="2.7.7.72"/>
    </reaction>
</comment>
<keyword evidence="17" id="KW-1185">Reference proteome</keyword>
<dbReference type="GO" id="GO:0000166">
    <property type="term" value="F:nucleotide binding"/>
    <property type="evidence" value="ECO:0007669"/>
    <property type="project" value="UniProtKB-KW"/>
</dbReference>
<dbReference type="PANTHER" id="PTHR13734:SF5">
    <property type="entry name" value="CCA TRNA NUCLEOTIDYLTRANSFERASE, MITOCHONDRIAL"/>
    <property type="match status" value="1"/>
</dbReference>
<dbReference type="InterPro" id="IPR032828">
    <property type="entry name" value="PolyA_RNA-bd"/>
</dbReference>
<dbReference type="AlphaFoldDB" id="A0A1G4K8L3"/>
<keyword evidence="4 13" id="KW-0694">RNA-binding</keyword>
<evidence type="ECO:0000313" key="17">
    <source>
        <dbReference type="Proteomes" id="UP000191144"/>
    </source>
</evidence>
<dbReference type="OrthoDB" id="445712at2759"/>
<dbReference type="GO" id="GO:0003723">
    <property type="term" value="F:RNA binding"/>
    <property type="evidence" value="ECO:0007669"/>
    <property type="project" value="UniProtKB-KW"/>
</dbReference>
<dbReference type="CDD" id="cd05398">
    <property type="entry name" value="NT_ClassII-CCAase"/>
    <property type="match status" value="1"/>
</dbReference>
<dbReference type="Gene3D" id="1.10.3090.10">
    <property type="entry name" value="cca-adding enzyme, domain 2"/>
    <property type="match status" value="1"/>
</dbReference>
<evidence type="ECO:0000256" key="4">
    <source>
        <dbReference type="ARBA" id="ARBA00022884"/>
    </source>
</evidence>